<reference evidence="4" key="1">
    <citation type="submission" date="2018-12" db="EMBL/GenBank/DDBJ databases">
        <title>Genome sequence of Peanibacillus sp.</title>
        <authorList>
            <person name="Subramani G."/>
            <person name="Srinivasan S."/>
            <person name="Kim M.K."/>
        </authorList>
    </citation>
    <scope>NUCLEOTIDE SEQUENCE [LARGE SCALE GENOMIC DNA]</scope>
    <source>
        <strain evidence="4">18JY67-1</strain>
    </source>
</reference>
<gene>
    <name evidence="3" type="ORF">EJC50_06250</name>
</gene>
<feature type="compositionally biased region" description="Low complexity" evidence="1">
    <location>
        <begin position="23"/>
        <end position="76"/>
    </location>
</feature>
<evidence type="ECO:0000256" key="1">
    <source>
        <dbReference type="SAM" id="MobiDB-lite"/>
    </source>
</evidence>
<dbReference type="PROSITE" id="PS51257">
    <property type="entry name" value="PROKAR_LIPOPROTEIN"/>
    <property type="match status" value="1"/>
</dbReference>
<keyword evidence="2" id="KW-0732">Signal</keyword>
<evidence type="ECO:0000256" key="2">
    <source>
        <dbReference type="SAM" id="SignalP"/>
    </source>
</evidence>
<sequence>MRKLASLVAISAMLAVTLSACGSDNNDSSGNTSAGNSDAKANTSTNTSTNTSNSSSGNNAAADNKADSGSNAAAADPGEVVTIRTSITEGELSKDQIAEFEAAHPNIKVEIDNVDATKLAAELATGDAPDIIRISGAFEVSNYVIKGLALDLTPYIDSSTVINKDDLVPIADVFRFDGKTIGQGPIYGLPKDWSNDFALFYNKKVFDAAGVEVPDASKPLTWPEVMDLAKKLTKKEGGKVTQYGLAATEWGLTEPNFNQMLQYLLSSGASISSADNATMDFNQPAVKDYINMWTDAVKSNVGPNSVNNDQTNGGTLFLDDKAGLLIDGYWYSGVIRGNEKAKAHLDDFGMLPTPIAPGGTRVAPTGGATGGIIYSGSKHPKEAWTFFEWFFGGKPADDRAKTGWGLPIFKSKMGLLPQETNFDKQTYGVLQDELNYSSQYLQVNPYLGGGGWAIFSKYVTPIFFGKSTVDDAVAGMTKDANVAVTEAKSAIGQ</sequence>
<dbReference type="CDD" id="cd13585">
    <property type="entry name" value="PBP2_TMBP_like"/>
    <property type="match status" value="1"/>
</dbReference>
<proteinExistence type="predicted"/>
<dbReference type="InterPro" id="IPR050490">
    <property type="entry name" value="Bact_solute-bd_prot1"/>
</dbReference>
<feature type="chain" id="PRO_5019122650" evidence="2">
    <location>
        <begin position="23"/>
        <end position="493"/>
    </location>
</feature>
<dbReference type="PANTHER" id="PTHR43649">
    <property type="entry name" value="ARABINOSE-BINDING PROTEIN-RELATED"/>
    <property type="match status" value="1"/>
</dbReference>
<dbReference type="EMBL" id="CP034437">
    <property type="protein sequence ID" value="AZN39307.1"/>
    <property type="molecule type" value="Genomic_DNA"/>
</dbReference>
<dbReference type="Gene3D" id="3.40.190.10">
    <property type="entry name" value="Periplasmic binding protein-like II"/>
    <property type="match status" value="1"/>
</dbReference>
<dbReference type="RefSeq" id="WP_126013753.1">
    <property type="nucleotide sequence ID" value="NZ_CP034437.1"/>
</dbReference>
<feature type="signal peptide" evidence="2">
    <location>
        <begin position="1"/>
        <end position="22"/>
    </location>
</feature>
<evidence type="ECO:0000313" key="3">
    <source>
        <dbReference type="EMBL" id="AZN39307.1"/>
    </source>
</evidence>
<dbReference type="Proteomes" id="UP000272528">
    <property type="component" value="Chromosome"/>
</dbReference>
<accession>A0A3S9A0K4</accession>
<feature type="region of interest" description="Disordered" evidence="1">
    <location>
        <begin position="23"/>
        <end position="77"/>
    </location>
</feature>
<dbReference type="Pfam" id="PF01547">
    <property type="entry name" value="SBP_bac_1"/>
    <property type="match status" value="1"/>
</dbReference>
<protein>
    <submittedName>
        <fullName evidence="3">Sugar ABC transporter substrate-binding protein</fullName>
    </submittedName>
</protein>
<name>A0A3S9A0K4_9BACL</name>
<dbReference type="SUPFAM" id="SSF53850">
    <property type="entry name" value="Periplasmic binding protein-like II"/>
    <property type="match status" value="1"/>
</dbReference>
<keyword evidence="4" id="KW-1185">Reference proteome</keyword>
<dbReference type="AlphaFoldDB" id="A0A3S9A0K4"/>
<evidence type="ECO:0000313" key="4">
    <source>
        <dbReference type="Proteomes" id="UP000272528"/>
    </source>
</evidence>
<dbReference type="OrthoDB" id="383937at2"/>
<dbReference type="InterPro" id="IPR006059">
    <property type="entry name" value="SBP"/>
</dbReference>
<organism evidence="3 4">
    <name type="scientific">Paenibacillus albus</name>
    <dbReference type="NCBI Taxonomy" id="2495582"/>
    <lineage>
        <taxon>Bacteria</taxon>
        <taxon>Bacillati</taxon>
        <taxon>Bacillota</taxon>
        <taxon>Bacilli</taxon>
        <taxon>Bacillales</taxon>
        <taxon>Paenibacillaceae</taxon>
        <taxon>Paenibacillus</taxon>
    </lineage>
</organism>
<dbReference type="KEGG" id="palb:EJC50_06250"/>